<dbReference type="SUPFAM" id="SSF51182">
    <property type="entry name" value="RmlC-like cupins"/>
    <property type="match status" value="1"/>
</dbReference>
<proteinExistence type="predicted"/>
<evidence type="ECO:0000313" key="2">
    <source>
        <dbReference type="Proteomes" id="UP000193577"/>
    </source>
</evidence>
<keyword evidence="2" id="KW-1185">Reference proteome</keyword>
<dbReference type="EMBL" id="NCXO01000009">
    <property type="protein sequence ID" value="OSC34594.1"/>
    <property type="molecule type" value="Genomic_DNA"/>
</dbReference>
<dbReference type="Gene3D" id="2.60.120.10">
    <property type="entry name" value="Jelly Rolls"/>
    <property type="match status" value="1"/>
</dbReference>
<dbReference type="InterPro" id="IPR011051">
    <property type="entry name" value="RmlC_Cupin_sf"/>
</dbReference>
<name>A0A7I7SAI7_9MYCO</name>
<reference evidence="1 2" key="1">
    <citation type="submission" date="2017-04" db="EMBL/GenBank/DDBJ databases">
        <title>The new phylogeny of genus Mycobacterium.</title>
        <authorList>
            <person name="Tortoli E."/>
            <person name="Trovato A."/>
            <person name="Cirillo D.M."/>
        </authorList>
    </citation>
    <scope>NUCLEOTIDE SEQUENCE [LARGE SCALE GENOMIC DNA]</scope>
    <source>
        <strain evidence="1 2">KCTC 19819</strain>
    </source>
</reference>
<protein>
    <submittedName>
        <fullName evidence="1">Uncharacterized protein</fullName>
    </submittedName>
</protein>
<dbReference type="Proteomes" id="UP000193577">
    <property type="component" value="Unassembled WGS sequence"/>
</dbReference>
<accession>A0A7I7SAI7</accession>
<dbReference type="OrthoDB" id="8451629at2"/>
<gene>
    <name evidence="1" type="ORF">B8W67_06390</name>
</gene>
<sequence length="203" mass="22179">MVDDALNVCDLRNSDRDRQVFAAYEALTVDETMVVVGDGDPQPLGESLQAEYPDSVEWVRREGTADDRPGTYRVAITKRTATPLPRVLVNTAEIAAEEPQASGNLWKLDLRERGLDSNIIALPPHGSIGAHTGAEVDVLVHVLAGNGTLTTEQTTVTLRPGALLWMPRRSRRAIDAGPDGLRYLTVHQHREISGLMPTVRQAV</sequence>
<dbReference type="InterPro" id="IPR018720">
    <property type="entry name" value="DUF2249"/>
</dbReference>
<organism evidence="1 2">
    <name type="scientific">Mycolicibacillus koreensis</name>
    <dbReference type="NCBI Taxonomy" id="1069220"/>
    <lineage>
        <taxon>Bacteria</taxon>
        <taxon>Bacillati</taxon>
        <taxon>Actinomycetota</taxon>
        <taxon>Actinomycetes</taxon>
        <taxon>Mycobacteriales</taxon>
        <taxon>Mycobacteriaceae</taxon>
        <taxon>Mycolicibacillus</taxon>
    </lineage>
</organism>
<dbReference type="AlphaFoldDB" id="A0A7I7SAI7"/>
<dbReference type="InterPro" id="IPR014710">
    <property type="entry name" value="RmlC-like_jellyroll"/>
</dbReference>
<comment type="caution">
    <text evidence="1">The sequence shown here is derived from an EMBL/GenBank/DDBJ whole genome shotgun (WGS) entry which is preliminary data.</text>
</comment>
<dbReference type="Pfam" id="PF10006">
    <property type="entry name" value="DUF2249"/>
    <property type="match status" value="1"/>
</dbReference>
<dbReference type="RefSeq" id="WP_085303016.1">
    <property type="nucleotide sequence ID" value="NZ_AP022594.1"/>
</dbReference>
<evidence type="ECO:0000313" key="1">
    <source>
        <dbReference type="EMBL" id="OSC34594.1"/>
    </source>
</evidence>